<evidence type="ECO:0000256" key="1">
    <source>
        <dbReference type="ARBA" id="ARBA00022962"/>
    </source>
</evidence>
<dbReference type="PRINTS" id="PR00099">
    <property type="entry name" value="CPSGATASE"/>
</dbReference>
<dbReference type="GO" id="GO:0000162">
    <property type="term" value="P:L-tryptophan biosynthetic process"/>
    <property type="evidence" value="ECO:0007669"/>
    <property type="project" value="TreeGrafter"/>
</dbReference>
<dbReference type="PROSITE" id="PS51273">
    <property type="entry name" value="GATASE_TYPE_1"/>
    <property type="match status" value="1"/>
</dbReference>
<dbReference type="Pfam" id="PF00117">
    <property type="entry name" value="GATase"/>
    <property type="match status" value="1"/>
</dbReference>
<evidence type="ECO:0000313" key="3">
    <source>
        <dbReference type="EMBL" id="KJL21758.1"/>
    </source>
</evidence>
<dbReference type="Gene3D" id="3.40.50.880">
    <property type="match status" value="1"/>
</dbReference>
<evidence type="ECO:0000259" key="2">
    <source>
        <dbReference type="Pfam" id="PF00117"/>
    </source>
</evidence>
<dbReference type="EC" id="2.6.1.85" evidence="3"/>
<accession>A0A0F0KLM7</accession>
<dbReference type="InterPro" id="IPR006221">
    <property type="entry name" value="TrpG/PapA_dom"/>
</dbReference>
<dbReference type="GeneID" id="94442794"/>
<protein>
    <submittedName>
        <fullName evidence="3">Aminodeoxychorismate/anthranilate synthase component 2</fullName>
        <ecNumber evidence="3">2.6.1.85</ecNumber>
    </submittedName>
</protein>
<reference evidence="3 4" key="1">
    <citation type="submission" date="2015-02" db="EMBL/GenBank/DDBJ databases">
        <title>Draft genome sequences of ten Microbacterium spp. with emphasis on heavy metal contaminated environments.</title>
        <authorList>
            <person name="Corretto E."/>
        </authorList>
    </citation>
    <scope>NUCLEOTIDE SEQUENCE [LARGE SCALE GENOMIC DNA]</scope>
    <source>
        <strain evidence="3 4">DSM 12966</strain>
    </source>
</reference>
<dbReference type="PANTHER" id="PTHR43418">
    <property type="entry name" value="MULTIFUNCTIONAL TRYPTOPHAN BIOSYNTHESIS PROTEIN-RELATED"/>
    <property type="match status" value="1"/>
</dbReference>
<dbReference type="GO" id="GO:0004049">
    <property type="term" value="F:anthranilate synthase activity"/>
    <property type="evidence" value="ECO:0007669"/>
    <property type="project" value="TreeGrafter"/>
</dbReference>
<name>A0A0F0KLM7_9MICO</name>
<dbReference type="RefSeq" id="WP_045254025.1">
    <property type="nucleotide sequence ID" value="NZ_CP031425.1"/>
</dbReference>
<dbReference type="SUPFAM" id="SSF52317">
    <property type="entry name" value="Class I glutamine amidotransferase-like"/>
    <property type="match status" value="1"/>
</dbReference>
<dbReference type="NCBIfam" id="TIGR00566">
    <property type="entry name" value="trpG_papA"/>
    <property type="match status" value="1"/>
</dbReference>
<evidence type="ECO:0000313" key="4">
    <source>
        <dbReference type="Proteomes" id="UP000033572"/>
    </source>
</evidence>
<dbReference type="PANTHER" id="PTHR43418:SF4">
    <property type="entry name" value="MULTIFUNCTIONAL TRYPTOPHAN BIOSYNTHESIS PROTEIN"/>
    <property type="match status" value="1"/>
</dbReference>
<organism evidence="3 4">
    <name type="scientific">Microbacterium foliorum</name>
    <dbReference type="NCBI Taxonomy" id="104336"/>
    <lineage>
        <taxon>Bacteria</taxon>
        <taxon>Bacillati</taxon>
        <taxon>Actinomycetota</taxon>
        <taxon>Actinomycetes</taxon>
        <taxon>Micrococcales</taxon>
        <taxon>Microbacteriaceae</taxon>
        <taxon>Microbacterium</taxon>
    </lineage>
</organism>
<dbReference type="FunFam" id="3.40.50.880:FF:000003">
    <property type="entry name" value="Anthranilate synthase component II"/>
    <property type="match status" value="1"/>
</dbReference>
<proteinExistence type="predicted"/>
<gene>
    <name evidence="3" type="primary">pabA</name>
    <name evidence="3" type="ORF">RN50_01658</name>
</gene>
<dbReference type="EMBL" id="JYIU01000040">
    <property type="protein sequence ID" value="KJL21758.1"/>
    <property type="molecule type" value="Genomic_DNA"/>
</dbReference>
<dbReference type="GO" id="GO:0005829">
    <property type="term" value="C:cytosol"/>
    <property type="evidence" value="ECO:0007669"/>
    <property type="project" value="TreeGrafter"/>
</dbReference>
<dbReference type="PRINTS" id="PR00096">
    <property type="entry name" value="GATASE"/>
</dbReference>
<keyword evidence="3" id="KW-0032">Aminotransferase</keyword>
<dbReference type="InterPro" id="IPR029062">
    <property type="entry name" value="Class_I_gatase-like"/>
</dbReference>
<dbReference type="CDD" id="cd01743">
    <property type="entry name" value="GATase1_Anthranilate_Synthase"/>
    <property type="match status" value="1"/>
</dbReference>
<keyword evidence="3" id="KW-0808">Transferase</keyword>
<sequence>MTRVLVVDNHDSFVHTLVGYLRELGAEVTLVEADAIDAAALERLLADVDGVMVSPGPGSPADAGSSLDAVRIAARTGTPLLGVCLGHQVIGAAFGAPVTEAAELMHGMVSQVVHDGSALFAGIPSPFTAGRYHSLALAESTLPHDVVVTARTGDGTVMALQHTTLPLVGVQFHPESVLTEGGYRLLANWLRMCGDDSAVARAERLHPLVGPGAGPTQPAAAAQ</sequence>
<dbReference type="InterPro" id="IPR017926">
    <property type="entry name" value="GATASE"/>
</dbReference>
<keyword evidence="4" id="KW-1185">Reference proteome</keyword>
<feature type="domain" description="Glutamine amidotransferase" evidence="2">
    <location>
        <begin position="5"/>
        <end position="190"/>
    </location>
</feature>
<dbReference type="PRINTS" id="PR00097">
    <property type="entry name" value="ANTSNTHASEII"/>
</dbReference>
<dbReference type="GO" id="GO:0046820">
    <property type="term" value="F:4-amino-4-deoxychorismate synthase activity"/>
    <property type="evidence" value="ECO:0007669"/>
    <property type="project" value="UniProtKB-EC"/>
</dbReference>
<dbReference type="AlphaFoldDB" id="A0A0F0KLM7"/>
<keyword evidence="1" id="KW-0315">Glutamine amidotransferase</keyword>
<dbReference type="InterPro" id="IPR050472">
    <property type="entry name" value="Anth_synth/Amidotransfase"/>
</dbReference>
<dbReference type="KEGG" id="mfol:DXT68_00120"/>
<dbReference type="Proteomes" id="UP000033572">
    <property type="component" value="Unassembled WGS sequence"/>
</dbReference>
<comment type="caution">
    <text evidence="3">The sequence shown here is derived from an EMBL/GenBank/DDBJ whole genome shotgun (WGS) entry which is preliminary data.</text>
</comment>
<dbReference type="PATRIC" id="fig|104336.4.peg.1699"/>